<protein>
    <submittedName>
        <fullName evidence="8">YIP1 family protein</fullName>
    </submittedName>
</protein>
<feature type="transmembrane region" description="Helical" evidence="6">
    <location>
        <begin position="321"/>
        <end position="338"/>
    </location>
</feature>
<keyword evidence="9" id="KW-1185">Reference proteome</keyword>
<comment type="subcellular location">
    <subcellularLocation>
        <location evidence="1">Membrane</location>
        <topology evidence="1">Multi-pass membrane protein</topology>
    </subcellularLocation>
</comment>
<feature type="compositionally biased region" description="Gly residues" evidence="5">
    <location>
        <begin position="1"/>
        <end position="11"/>
    </location>
</feature>
<evidence type="ECO:0000256" key="6">
    <source>
        <dbReference type="SAM" id="Phobius"/>
    </source>
</evidence>
<accession>A0A6N7KP19</accession>
<evidence type="ECO:0000256" key="2">
    <source>
        <dbReference type="ARBA" id="ARBA00022692"/>
    </source>
</evidence>
<evidence type="ECO:0000259" key="7">
    <source>
        <dbReference type="Pfam" id="PF04893"/>
    </source>
</evidence>
<gene>
    <name evidence="8" type="ORF">F7Q99_13550</name>
</gene>
<comment type="caution">
    <text evidence="8">The sequence shown here is derived from an EMBL/GenBank/DDBJ whole genome shotgun (WGS) entry which is preliminary data.</text>
</comment>
<evidence type="ECO:0000313" key="8">
    <source>
        <dbReference type="EMBL" id="MQS13280.1"/>
    </source>
</evidence>
<proteinExistence type="predicted"/>
<feature type="region of interest" description="Disordered" evidence="5">
    <location>
        <begin position="1"/>
        <end position="133"/>
    </location>
</feature>
<keyword evidence="2 6" id="KW-0812">Transmembrane</keyword>
<feature type="domain" description="Yip1" evidence="7">
    <location>
        <begin position="204"/>
        <end position="367"/>
    </location>
</feature>
<name>A0A6N7KP19_9ACTN</name>
<feature type="transmembrane region" description="Helical" evidence="6">
    <location>
        <begin position="350"/>
        <end position="368"/>
    </location>
</feature>
<dbReference type="GO" id="GO:0016020">
    <property type="term" value="C:membrane"/>
    <property type="evidence" value="ECO:0007669"/>
    <property type="project" value="UniProtKB-SubCell"/>
</dbReference>
<reference evidence="8 9" key="1">
    <citation type="submission" date="2019-09" db="EMBL/GenBank/DDBJ databases">
        <title>Genome Sequences of Streptomyces kaniharaensis ATCC 21070.</title>
        <authorList>
            <person name="Zhu W."/>
            <person name="De Crecy-Lagard V."/>
            <person name="Richards N.G."/>
        </authorList>
    </citation>
    <scope>NUCLEOTIDE SEQUENCE [LARGE SCALE GENOMIC DNA]</scope>
    <source>
        <strain evidence="8 9">SF-557</strain>
    </source>
</reference>
<evidence type="ECO:0000313" key="9">
    <source>
        <dbReference type="Proteomes" id="UP000450000"/>
    </source>
</evidence>
<dbReference type="InterPro" id="IPR006977">
    <property type="entry name" value="Yip1_dom"/>
</dbReference>
<feature type="transmembrane region" description="Helical" evidence="6">
    <location>
        <begin position="255"/>
        <end position="282"/>
    </location>
</feature>
<dbReference type="AlphaFoldDB" id="A0A6N7KP19"/>
<evidence type="ECO:0000256" key="3">
    <source>
        <dbReference type="ARBA" id="ARBA00022989"/>
    </source>
</evidence>
<dbReference type="Pfam" id="PF04893">
    <property type="entry name" value="Yip1"/>
    <property type="match status" value="1"/>
</dbReference>
<keyword evidence="4 6" id="KW-0472">Membrane</keyword>
<sequence length="374" mass="38833">MPGRRLGGGRGARADGHRAAVAPPARDAGSGPVRLRLAANRPRHRPGPTRSQPDGYLRNVAGNRYDSGQGADPHGRWSASPPPAGAPGGHGQTDGPEYFTAPHPGAGGGSAGYDPYAADRPGNTRAFPTGGDPYAAEPPYQGYQQPGYDGQGYDGQGYYDAGGYPQGGHQQPPYGQDNVAVYRAGGQSAPHVSGPRPHWRELLIGIVRAPAATFDRTRDHQVWLPALTVSLLYGALAVLGIGLTHDDIVNSTFTVALTGMLAAALGFTVTGAIFGAVTYALARQLGGDGPWKSTVGLAALIGWLTDAPRLLFALVLPSGSAVVQAVGWATWALCAFLLTTMVRRLHDLPWGKAAAAAALQLLALLVLIKLPTLG</sequence>
<dbReference type="OrthoDB" id="3870840at2"/>
<feature type="transmembrane region" description="Helical" evidence="6">
    <location>
        <begin position="294"/>
        <end position="315"/>
    </location>
</feature>
<evidence type="ECO:0000256" key="4">
    <source>
        <dbReference type="ARBA" id="ARBA00023136"/>
    </source>
</evidence>
<dbReference type="EMBL" id="WBOF01000001">
    <property type="protein sequence ID" value="MQS13280.1"/>
    <property type="molecule type" value="Genomic_DNA"/>
</dbReference>
<dbReference type="Proteomes" id="UP000450000">
    <property type="component" value="Unassembled WGS sequence"/>
</dbReference>
<organism evidence="8 9">
    <name type="scientific">Streptomyces kaniharaensis</name>
    <dbReference type="NCBI Taxonomy" id="212423"/>
    <lineage>
        <taxon>Bacteria</taxon>
        <taxon>Bacillati</taxon>
        <taxon>Actinomycetota</taxon>
        <taxon>Actinomycetes</taxon>
        <taxon>Kitasatosporales</taxon>
        <taxon>Streptomycetaceae</taxon>
        <taxon>Streptomyces</taxon>
    </lineage>
</organism>
<evidence type="ECO:0000256" key="1">
    <source>
        <dbReference type="ARBA" id="ARBA00004141"/>
    </source>
</evidence>
<feature type="transmembrane region" description="Helical" evidence="6">
    <location>
        <begin position="222"/>
        <end position="243"/>
    </location>
</feature>
<evidence type="ECO:0000256" key="5">
    <source>
        <dbReference type="SAM" id="MobiDB-lite"/>
    </source>
</evidence>
<keyword evidence="3 6" id="KW-1133">Transmembrane helix</keyword>